<dbReference type="EMBL" id="VFOW01000001">
    <property type="protein sequence ID" value="TQL77223.1"/>
    <property type="molecule type" value="Genomic_DNA"/>
</dbReference>
<accession>A0A543AXD9</accession>
<dbReference type="SUPFAM" id="SSF81301">
    <property type="entry name" value="Nucleotidyltransferase"/>
    <property type="match status" value="1"/>
</dbReference>
<evidence type="ECO:0000313" key="1">
    <source>
        <dbReference type="EMBL" id="TQL77223.1"/>
    </source>
</evidence>
<dbReference type="Gene3D" id="3.30.460.10">
    <property type="entry name" value="Beta Polymerase, domain 2"/>
    <property type="match status" value="1"/>
</dbReference>
<gene>
    <name evidence="1" type="ORF">FB566_2775</name>
</gene>
<comment type="caution">
    <text evidence="1">The sequence shown here is derived from an EMBL/GenBank/DDBJ whole genome shotgun (WGS) entry which is preliminary data.</text>
</comment>
<name>A0A543AXD9_9ACTN</name>
<dbReference type="Proteomes" id="UP000317043">
    <property type="component" value="Unassembled WGS sequence"/>
</dbReference>
<keyword evidence="2" id="KW-1185">Reference proteome</keyword>
<dbReference type="Gene3D" id="1.10.10.10">
    <property type="entry name" value="Winged helix-like DNA-binding domain superfamily/Winged helix DNA-binding domain"/>
    <property type="match status" value="1"/>
</dbReference>
<reference evidence="1 2" key="1">
    <citation type="submission" date="2019-06" db="EMBL/GenBank/DDBJ databases">
        <title>Sequencing the genomes of 1000 actinobacteria strains.</title>
        <authorList>
            <person name="Klenk H.-P."/>
        </authorList>
    </citation>
    <scope>NUCLEOTIDE SEQUENCE [LARGE SCALE GENOMIC DNA]</scope>
    <source>
        <strain evidence="1 2">DSM 45928</strain>
    </source>
</reference>
<sequence>MRKSALLPILRSQTQGELLAWLYLHPEDEFTVGELAAQTASDISTVSREASRFVEADFLKERRQGKLRFLRANTDSIIAEPLTRLLTATYGPVAVIDEALASVDGIEKAFIYGSWAARYHGESGPIPNDVDVLVIGNADDDELFEIARRCESQLGREVNLHRTTTAHWKKAAEDKFLRTVQSRPMVQVAGDTSTGV</sequence>
<evidence type="ECO:0000313" key="2">
    <source>
        <dbReference type="Proteomes" id="UP000317043"/>
    </source>
</evidence>
<protein>
    <submittedName>
        <fullName evidence="1">MarR family protein</fullName>
    </submittedName>
</protein>
<dbReference type="InterPro" id="IPR036390">
    <property type="entry name" value="WH_DNA-bd_sf"/>
</dbReference>
<dbReference type="InParanoid" id="A0A543AXD9"/>
<dbReference type="AlphaFoldDB" id="A0A543AXD9"/>
<dbReference type="InterPro" id="IPR036388">
    <property type="entry name" value="WH-like_DNA-bd_sf"/>
</dbReference>
<dbReference type="InterPro" id="IPR043519">
    <property type="entry name" value="NT_sf"/>
</dbReference>
<organism evidence="1 2">
    <name type="scientific">Stackebrandtia endophytica</name>
    <dbReference type="NCBI Taxonomy" id="1496996"/>
    <lineage>
        <taxon>Bacteria</taxon>
        <taxon>Bacillati</taxon>
        <taxon>Actinomycetota</taxon>
        <taxon>Actinomycetes</taxon>
        <taxon>Glycomycetales</taxon>
        <taxon>Glycomycetaceae</taxon>
        <taxon>Stackebrandtia</taxon>
    </lineage>
</organism>
<dbReference type="SUPFAM" id="SSF46785">
    <property type="entry name" value="Winged helix' DNA-binding domain"/>
    <property type="match status" value="1"/>
</dbReference>
<proteinExistence type="predicted"/>
<dbReference type="RefSeq" id="WP_170183287.1">
    <property type="nucleotide sequence ID" value="NZ_JBHTGS010000001.1"/>
</dbReference>
<dbReference type="CDD" id="cd05403">
    <property type="entry name" value="NT_KNTase_like"/>
    <property type="match status" value="1"/>
</dbReference>